<evidence type="ECO:0000256" key="3">
    <source>
        <dbReference type="ARBA" id="ARBA00022448"/>
    </source>
</evidence>
<dbReference type="SUPFAM" id="SSF48371">
    <property type="entry name" value="ARM repeat"/>
    <property type="match status" value="1"/>
</dbReference>
<dbReference type="PANTHER" id="PTHR10997">
    <property type="entry name" value="IMPORTIN-7, 8, 11"/>
    <property type="match status" value="1"/>
</dbReference>
<dbReference type="Gene3D" id="1.25.10.10">
    <property type="entry name" value="Leucine-rich Repeat Variant"/>
    <property type="match status" value="1"/>
</dbReference>
<sequence length="1058" mass="118205">MMIEVAAEANPLTEALLYHVLRSASSSDPQQIQTGTKQLQNWETTPGYYPLLQTVFMDKSLPLEVRYLAIIQLKNGIDKYWRKTAPNAARKEDKAQIRARLIDCGINEADQRLALQNALVTAKIVRFEPDVMTQLISRLRAAAEPTVYHLHLSRALLILLHIIKELSTGKLTRTRASLLSASPELFRVLGRIYLDKTARWQSFFQPPDGSTSSAHDDEGGALDALDQSLLALKVLRRLLVAGYDFPNRDADVRDFWGVLRAQLGTLLPVATEDAAASPLATAARDAIGRHCVQLAKLYVDMARAHPAAFVLLPDYFGLVHAFWDVVTRFGEGFGTKTAEMGRIGDDGDVDEEEAGIVEKLAHRGLLLIRACVKMVFNPTLTFRMRFQEEREEKAKSVEMVKTQLLEESFVKEMMEVIVMRYFVFTPRDLRQWLEEPDEWEKREDLDGEGFDFAIRPCAEKLFLDLAINFKDLIIQPLLNVFYSIASLDNDNILFKDSVYTAVGLAAPVLHPHLDFDAFISATLVPEVQRQQPGYNILRRRIAILLAQWISVKVSDQSRPLVYQIFRHLLDKSDALNDQVVRVTAGRQFKNVADDWEFKPDQFMPYASDIFTRIMSLVEEVELAETKMALLNTISIMVERMEHRVTPYADGVVALLPPLWAQSGPEHLMKQAILTLLTRLITAMKADSRRLHTLMLPIIRGATEPGSDSALYLLDDALDLWAAIVAQTPAGSPTLPDLLDLTPHLLHALTLGSDALRMALQIAESYLLLAPQPLLGSPFRPRLLEALAALLGQANLSVEATGYVTSVLEVAVRAAAGLGGEEALRVLVADMVATGVVGRLVAGLRDAWEAGQTTGPNRRESSVRGMRESDYWCVLARLGVASPRLLVEAVRGCGMVAPEVVEGQRALKWLLDEWIGHCDNVGSPARRKLMVLALTRLLETGEAWILMELQALMTLWTDVIVELTDGNEDKSVDSLVYPRPEMQSDPDAPEAPEDARRRDLLYADEVHSVNLITFVWERVQAAVEAAGGQARFEEEWLVNVDRTVVREFGNLWDSVGVQR</sequence>
<dbReference type="InterPro" id="IPR058669">
    <property type="entry name" value="TPR_IPO7/11-like"/>
</dbReference>
<organism evidence="6 7">
    <name type="scientific">Lineolata rhizophorae</name>
    <dbReference type="NCBI Taxonomy" id="578093"/>
    <lineage>
        <taxon>Eukaryota</taxon>
        <taxon>Fungi</taxon>
        <taxon>Dikarya</taxon>
        <taxon>Ascomycota</taxon>
        <taxon>Pezizomycotina</taxon>
        <taxon>Dothideomycetes</taxon>
        <taxon>Dothideomycetes incertae sedis</taxon>
        <taxon>Lineolatales</taxon>
        <taxon>Lineolataceae</taxon>
        <taxon>Lineolata</taxon>
    </lineage>
</organism>
<dbReference type="InterPro" id="IPR011989">
    <property type="entry name" value="ARM-like"/>
</dbReference>
<keyword evidence="3" id="KW-0813">Transport</keyword>
<dbReference type="AlphaFoldDB" id="A0A6A6P3R5"/>
<comment type="subcellular location">
    <subcellularLocation>
        <location evidence="1">Nucleus</location>
    </subcellularLocation>
</comment>
<dbReference type="InterPro" id="IPR001494">
    <property type="entry name" value="Importin-beta_N"/>
</dbReference>
<dbReference type="OrthoDB" id="361693at2759"/>
<dbReference type="GO" id="GO:0031267">
    <property type="term" value="F:small GTPase binding"/>
    <property type="evidence" value="ECO:0007669"/>
    <property type="project" value="InterPro"/>
</dbReference>
<dbReference type="PROSITE" id="PS50166">
    <property type="entry name" value="IMPORTIN_B_NT"/>
    <property type="match status" value="1"/>
</dbReference>
<dbReference type="Proteomes" id="UP000799766">
    <property type="component" value="Unassembled WGS sequence"/>
</dbReference>
<protein>
    <submittedName>
        <fullName evidence="6">Armadillo-type protein</fullName>
    </submittedName>
</protein>
<accession>A0A6A6P3R5</accession>
<dbReference type="GO" id="GO:0005829">
    <property type="term" value="C:cytosol"/>
    <property type="evidence" value="ECO:0007669"/>
    <property type="project" value="TreeGrafter"/>
</dbReference>
<comment type="similarity">
    <text evidence="2">Belongs to the importin beta family.</text>
</comment>
<feature type="domain" description="Importin N-terminal" evidence="5">
    <location>
        <begin position="35"/>
        <end position="107"/>
    </location>
</feature>
<gene>
    <name evidence="6" type="ORF">BDY21DRAFT_371227</name>
</gene>
<dbReference type="EMBL" id="MU001678">
    <property type="protein sequence ID" value="KAF2458398.1"/>
    <property type="molecule type" value="Genomic_DNA"/>
</dbReference>
<reference evidence="6" key="1">
    <citation type="journal article" date="2020" name="Stud. Mycol.">
        <title>101 Dothideomycetes genomes: a test case for predicting lifestyles and emergence of pathogens.</title>
        <authorList>
            <person name="Haridas S."/>
            <person name="Albert R."/>
            <person name="Binder M."/>
            <person name="Bloem J."/>
            <person name="Labutti K."/>
            <person name="Salamov A."/>
            <person name="Andreopoulos B."/>
            <person name="Baker S."/>
            <person name="Barry K."/>
            <person name="Bills G."/>
            <person name="Bluhm B."/>
            <person name="Cannon C."/>
            <person name="Castanera R."/>
            <person name="Culley D."/>
            <person name="Daum C."/>
            <person name="Ezra D."/>
            <person name="Gonzalez J."/>
            <person name="Henrissat B."/>
            <person name="Kuo A."/>
            <person name="Liang C."/>
            <person name="Lipzen A."/>
            <person name="Lutzoni F."/>
            <person name="Magnuson J."/>
            <person name="Mondo S."/>
            <person name="Nolan M."/>
            <person name="Ohm R."/>
            <person name="Pangilinan J."/>
            <person name="Park H.-J."/>
            <person name="Ramirez L."/>
            <person name="Alfaro M."/>
            <person name="Sun H."/>
            <person name="Tritt A."/>
            <person name="Yoshinaga Y."/>
            <person name="Zwiers L.-H."/>
            <person name="Turgeon B."/>
            <person name="Goodwin S."/>
            <person name="Spatafora J."/>
            <person name="Crous P."/>
            <person name="Grigoriev I."/>
        </authorList>
    </citation>
    <scope>NUCLEOTIDE SEQUENCE</scope>
    <source>
        <strain evidence="6">ATCC 16933</strain>
    </source>
</reference>
<dbReference type="GO" id="GO:0006606">
    <property type="term" value="P:protein import into nucleus"/>
    <property type="evidence" value="ECO:0007669"/>
    <property type="project" value="TreeGrafter"/>
</dbReference>
<evidence type="ECO:0000256" key="4">
    <source>
        <dbReference type="ARBA" id="ARBA00023242"/>
    </source>
</evidence>
<dbReference type="Pfam" id="PF03810">
    <property type="entry name" value="IBN_N"/>
    <property type="match status" value="1"/>
</dbReference>
<evidence type="ECO:0000256" key="2">
    <source>
        <dbReference type="ARBA" id="ARBA00007991"/>
    </source>
</evidence>
<dbReference type="InterPro" id="IPR016024">
    <property type="entry name" value="ARM-type_fold"/>
</dbReference>
<evidence type="ECO:0000256" key="1">
    <source>
        <dbReference type="ARBA" id="ARBA00004123"/>
    </source>
</evidence>
<dbReference type="SMART" id="SM00913">
    <property type="entry name" value="IBN_N"/>
    <property type="match status" value="1"/>
</dbReference>
<evidence type="ECO:0000313" key="6">
    <source>
        <dbReference type="EMBL" id="KAF2458398.1"/>
    </source>
</evidence>
<keyword evidence="4" id="KW-0539">Nucleus</keyword>
<dbReference type="Pfam" id="PF25758">
    <property type="entry name" value="TPR_IPO11"/>
    <property type="match status" value="1"/>
</dbReference>
<evidence type="ECO:0000259" key="5">
    <source>
        <dbReference type="PROSITE" id="PS50166"/>
    </source>
</evidence>
<dbReference type="GO" id="GO:0005635">
    <property type="term" value="C:nuclear envelope"/>
    <property type="evidence" value="ECO:0007669"/>
    <property type="project" value="TreeGrafter"/>
</dbReference>
<dbReference type="FunFam" id="1.25.10.10:FF:000362">
    <property type="entry name" value="Importin 11, putative"/>
    <property type="match status" value="1"/>
</dbReference>
<evidence type="ECO:0000313" key="7">
    <source>
        <dbReference type="Proteomes" id="UP000799766"/>
    </source>
</evidence>
<proteinExistence type="inferred from homology"/>
<name>A0A6A6P3R5_9PEZI</name>
<keyword evidence="7" id="KW-1185">Reference proteome</keyword>
<dbReference type="PANTHER" id="PTHR10997:SF7">
    <property type="entry name" value="IMPORTIN-11"/>
    <property type="match status" value="1"/>
</dbReference>